<sequence>MSSHFRRVWAWPVALAVLTATGLVSALVSDSWGDGWSWFALGLPLLVGTRHSLCKAKP</sequence>
<evidence type="ECO:0000313" key="1">
    <source>
        <dbReference type="EMBL" id="MDR7268342.1"/>
    </source>
</evidence>
<name>A0ABU1YHK8_ROSSA</name>
<organism evidence="1 2">
    <name type="scientific">Roseateles saccharophilus</name>
    <name type="common">Pseudomonas saccharophila</name>
    <dbReference type="NCBI Taxonomy" id="304"/>
    <lineage>
        <taxon>Bacteria</taxon>
        <taxon>Pseudomonadati</taxon>
        <taxon>Pseudomonadota</taxon>
        <taxon>Betaproteobacteria</taxon>
        <taxon>Burkholderiales</taxon>
        <taxon>Sphaerotilaceae</taxon>
        <taxon>Roseateles</taxon>
    </lineage>
</organism>
<dbReference type="Proteomes" id="UP001180453">
    <property type="component" value="Unassembled WGS sequence"/>
</dbReference>
<dbReference type="EMBL" id="JAVDXU010000001">
    <property type="protein sequence ID" value="MDR7268342.1"/>
    <property type="molecule type" value="Genomic_DNA"/>
</dbReference>
<dbReference type="RefSeq" id="WP_310261648.1">
    <property type="nucleotide sequence ID" value="NZ_JAVDXU010000001.1"/>
</dbReference>
<evidence type="ECO:0000313" key="2">
    <source>
        <dbReference type="Proteomes" id="UP001180453"/>
    </source>
</evidence>
<proteinExistence type="predicted"/>
<reference evidence="1 2" key="1">
    <citation type="submission" date="2023-07" db="EMBL/GenBank/DDBJ databases">
        <title>Sorghum-associated microbial communities from plants grown in Nebraska, USA.</title>
        <authorList>
            <person name="Schachtman D."/>
        </authorList>
    </citation>
    <scope>NUCLEOTIDE SEQUENCE [LARGE SCALE GENOMIC DNA]</scope>
    <source>
        <strain evidence="1 2">BE314</strain>
    </source>
</reference>
<keyword evidence="2" id="KW-1185">Reference proteome</keyword>
<protein>
    <submittedName>
        <fullName evidence="1">Uncharacterized protein</fullName>
    </submittedName>
</protein>
<accession>A0ABU1YHK8</accession>
<gene>
    <name evidence="1" type="ORF">J2X20_000971</name>
</gene>
<comment type="caution">
    <text evidence="1">The sequence shown here is derived from an EMBL/GenBank/DDBJ whole genome shotgun (WGS) entry which is preliminary data.</text>
</comment>